<dbReference type="InterPro" id="IPR050930">
    <property type="entry name" value="MFS_Vesicular_Transporter"/>
</dbReference>
<gene>
    <name evidence="10" type="ORF">PXK24_18245</name>
</gene>
<evidence type="ECO:0000256" key="5">
    <source>
        <dbReference type="ARBA" id="ARBA00022692"/>
    </source>
</evidence>
<feature type="transmembrane region" description="Helical" evidence="8">
    <location>
        <begin position="271"/>
        <end position="289"/>
    </location>
</feature>
<dbReference type="PANTHER" id="PTHR23506">
    <property type="entry name" value="GH10249P"/>
    <property type="match status" value="1"/>
</dbReference>
<feature type="transmembrane region" description="Helical" evidence="8">
    <location>
        <begin position="205"/>
        <end position="228"/>
    </location>
</feature>
<dbReference type="RefSeq" id="WP_274838409.1">
    <property type="nucleotide sequence ID" value="NZ_JARCJE010000009.1"/>
</dbReference>
<dbReference type="InterPro" id="IPR005829">
    <property type="entry name" value="Sugar_transporter_CS"/>
</dbReference>
<feature type="transmembrane region" description="Helical" evidence="8">
    <location>
        <begin position="72"/>
        <end position="89"/>
    </location>
</feature>
<feature type="transmembrane region" description="Helical" evidence="8">
    <location>
        <begin position="132"/>
        <end position="153"/>
    </location>
</feature>
<evidence type="ECO:0000256" key="1">
    <source>
        <dbReference type="ARBA" id="ARBA00003279"/>
    </source>
</evidence>
<feature type="transmembrane region" description="Helical" evidence="8">
    <location>
        <begin position="41"/>
        <end position="60"/>
    </location>
</feature>
<dbReference type="Gene3D" id="1.20.1250.20">
    <property type="entry name" value="MFS general substrate transporter like domains"/>
    <property type="match status" value="2"/>
</dbReference>
<feature type="transmembrane region" description="Helical" evidence="8">
    <location>
        <begin position="7"/>
        <end position="29"/>
    </location>
</feature>
<feature type="transmembrane region" description="Helical" evidence="8">
    <location>
        <begin position="330"/>
        <end position="347"/>
    </location>
</feature>
<comment type="similarity">
    <text evidence="3">Belongs to the major facilitator superfamily. TCR/Tet family.</text>
</comment>
<keyword evidence="6 8" id="KW-1133">Transmembrane helix</keyword>
<feature type="transmembrane region" description="Helical" evidence="8">
    <location>
        <begin position="353"/>
        <end position="373"/>
    </location>
</feature>
<feature type="transmembrane region" description="Helical" evidence="8">
    <location>
        <begin position="295"/>
        <end position="318"/>
    </location>
</feature>
<dbReference type="PANTHER" id="PTHR23506:SF23">
    <property type="entry name" value="GH10249P"/>
    <property type="match status" value="1"/>
</dbReference>
<reference evidence="10 11" key="1">
    <citation type="submission" date="2023-02" db="EMBL/GenBank/DDBJ databases">
        <title>Population genomics of bacteria associated with diatom.</title>
        <authorList>
            <person name="Xie J."/>
            <person name="Wang H."/>
        </authorList>
    </citation>
    <scope>NUCLEOTIDE SEQUENCE [LARGE SCALE GENOMIC DNA]</scope>
    <source>
        <strain evidence="10 11">PT47_8</strain>
    </source>
</reference>
<evidence type="ECO:0000256" key="2">
    <source>
        <dbReference type="ARBA" id="ARBA00004141"/>
    </source>
</evidence>
<evidence type="ECO:0000313" key="11">
    <source>
        <dbReference type="Proteomes" id="UP001218364"/>
    </source>
</evidence>
<dbReference type="Proteomes" id="UP001218364">
    <property type="component" value="Unassembled WGS sequence"/>
</dbReference>
<dbReference type="SUPFAM" id="SSF103473">
    <property type="entry name" value="MFS general substrate transporter"/>
    <property type="match status" value="1"/>
</dbReference>
<dbReference type="InterPro" id="IPR036259">
    <property type="entry name" value="MFS_trans_sf"/>
</dbReference>
<dbReference type="InterPro" id="IPR020846">
    <property type="entry name" value="MFS_dom"/>
</dbReference>
<feature type="transmembrane region" description="Helical" evidence="8">
    <location>
        <begin position="159"/>
        <end position="179"/>
    </location>
</feature>
<proteinExistence type="inferred from homology"/>
<evidence type="ECO:0000313" key="10">
    <source>
        <dbReference type="EMBL" id="MDE4167639.1"/>
    </source>
</evidence>
<dbReference type="GO" id="GO:0016020">
    <property type="term" value="C:membrane"/>
    <property type="evidence" value="ECO:0007669"/>
    <property type="project" value="UniProtKB-SubCell"/>
</dbReference>
<keyword evidence="7 8" id="KW-0472">Membrane</keyword>
<dbReference type="InterPro" id="IPR011701">
    <property type="entry name" value="MFS"/>
</dbReference>
<comment type="function">
    <text evidence="1">Resistance to tetracycline by an active tetracycline efflux. This is an energy-dependent process that decreases the accumulation of the antibiotic in whole cells. This protein functions as a metal-tetracycline/H(+) antiporter.</text>
</comment>
<dbReference type="PRINTS" id="PR01035">
    <property type="entry name" value="TCRTETA"/>
</dbReference>
<keyword evidence="5 8" id="KW-0812">Transmembrane</keyword>
<protein>
    <submittedName>
        <fullName evidence="10">MFS transporter</fullName>
    </submittedName>
</protein>
<dbReference type="EMBL" id="JARCJK010000012">
    <property type="protein sequence ID" value="MDE4167639.1"/>
    <property type="molecule type" value="Genomic_DNA"/>
</dbReference>
<keyword evidence="4" id="KW-0813">Transport</keyword>
<evidence type="ECO:0000256" key="4">
    <source>
        <dbReference type="ARBA" id="ARBA00022448"/>
    </source>
</evidence>
<organism evidence="10 11">
    <name type="scientific">Phaeobacter gallaeciensis</name>
    <dbReference type="NCBI Taxonomy" id="60890"/>
    <lineage>
        <taxon>Bacteria</taxon>
        <taxon>Pseudomonadati</taxon>
        <taxon>Pseudomonadota</taxon>
        <taxon>Alphaproteobacteria</taxon>
        <taxon>Rhodobacterales</taxon>
        <taxon>Roseobacteraceae</taxon>
        <taxon>Phaeobacter</taxon>
    </lineage>
</organism>
<name>A0ABD4XE91_9RHOB</name>
<evidence type="ECO:0000256" key="8">
    <source>
        <dbReference type="SAM" id="Phobius"/>
    </source>
</evidence>
<feature type="domain" description="Major facilitator superfamily (MFS) profile" evidence="9">
    <location>
        <begin position="6"/>
        <end position="378"/>
    </location>
</feature>
<sequence length="378" mass="38756">MSKPSPLFTLSLSATLLMLGVGMIVALLPQRIHALTGSLESVGLVASVFAFAYLLAQLPVSAFSDRLGPKRFLVIGYLTCGMSGLLYVASDTAGGIFLGRIVQGLGEAPIWALGPAILSLAYPTTKGRVIGIYNAAIHIGLTAGPLLGLLIAPDGQGDAPFVVFAALCLAAGIVVFLFLRVPSVPVGQQGTEGRQIVALLRERQVVVLLVGVLLYGAGYGAFLTVLPISLAATHGLGTTAISLHFVLFYAAISASQIVAGAASDRIGRRGFLIWGMALAAIGLVALPVFPGLSVFWPLAVASIGLGMFCVASITELNARAPDGLKGAASGSYYVFWAAGYVLGPWAIGSSAGSTPVVGFTLLAGAFALMAVALQSLRN</sequence>
<feature type="transmembrane region" description="Helical" evidence="8">
    <location>
        <begin position="101"/>
        <end position="120"/>
    </location>
</feature>
<accession>A0ABD4XE91</accession>
<dbReference type="CDD" id="cd17325">
    <property type="entry name" value="MFS_MdtG_SLC18_like"/>
    <property type="match status" value="1"/>
</dbReference>
<evidence type="ECO:0000259" key="9">
    <source>
        <dbReference type="PROSITE" id="PS50850"/>
    </source>
</evidence>
<dbReference type="PROSITE" id="PS00216">
    <property type="entry name" value="SUGAR_TRANSPORT_1"/>
    <property type="match status" value="1"/>
</dbReference>
<comment type="subcellular location">
    <subcellularLocation>
        <location evidence="2">Membrane</location>
        <topology evidence="2">Multi-pass membrane protein</topology>
    </subcellularLocation>
</comment>
<feature type="transmembrane region" description="Helical" evidence="8">
    <location>
        <begin position="240"/>
        <end position="259"/>
    </location>
</feature>
<evidence type="ECO:0000256" key="7">
    <source>
        <dbReference type="ARBA" id="ARBA00023136"/>
    </source>
</evidence>
<dbReference type="PROSITE" id="PS50850">
    <property type="entry name" value="MFS"/>
    <property type="match status" value="1"/>
</dbReference>
<dbReference type="InterPro" id="IPR001958">
    <property type="entry name" value="Tet-R_TetA/multi-R_MdtG-like"/>
</dbReference>
<evidence type="ECO:0000256" key="6">
    <source>
        <dbReference type="ARBA" id="ARBA00022989"/>
    </source>
</evidence>
<evidence type="ECO:0000256" key="3">
    <source>
        <dbReference type="ARBA" id="ARBA00007520"/>
    </source>
</evidence>
<dbReference type="Pfam" id="PF07690">
    <property type="entry name" value="MFS_1"/>
    <property type="match status" value="1"/>
</dbReference>
<dbReference type="AlphaFoldDB" id="A0ABD4XE91"/>
<comment type="caution">
    <text evidence="10">The sequence shown here is derived from an EMBL/GenBank/DDBJ whole genome shotgun (WGS) entry which is preliminary data.</text>
</comment>